<feature type="region of interest" description="Disordered" evidence="1">
    <location>
        <begin position="1"/>
        <end position="78"/>
    </location>
</feature>
<feature type="region of interest" description="Disordered" evidence="1">
    <location>
        <begin position="174"/>
        <end position="242"/>
    </location>
</feature>
<dbReference type="EMBL" id="JAKWFO010000001">
    <property type="protein sequence ID" value="KAI9639902.1"/>
    <property type="molecule type" value="Genomic_DNA"/>
</dbReference>
<feature type="compositionally biased region" description="Basic residues" evidence="1">
    <location>
        <begin position="193"/>
        <end position="205"/>
    </location>
</feature>
<dbReference type="GeneID" id="77727134"/>
<accession>A0AA38HF25</accession>
<keyword evidence="3" id="KW-1185">Reference proteome</keyword>
<evidence type="ECO:0000313" key="2">
    <source>
        <dbReference type="EMBL" id="KAI9639902.1"/>
    </source>
</evidence>
<dbReference type="RefSeq" id="XP_052949679.1">
    <property type="nucleotide sequence ID" value="XM_053087929.1"/>
</dbReference>
<dbReference type="AlphaFoldDB" id="A0AA38HF25"/>
<sequence>MTRNRNYRSGSEDGSVHSDTTGSATYLVDGDGVIYTPDASTTASDSTYGPPILTPSGSTASLPFESEEEATNPREGTGMHFHGMIVNVSGSTTVRMGNTYVNEELVDGPYGPFSGRWGRNTASRDTDADTRASESGYNTEAPNTWPLSRSDSSAEARTNDIRARANRIQALADERARRHRANMSASTESGATHTHHAGSGRRSSHRTQSTHGGRYQQESTSSGTESRYHPTANVRVGNMGLGDHKYPGRSRFTGPGMNIIGDHEENVWAH</sequence>
<feature type="compositionally biased region" description="Polar residues" evidence="1">
    <location>
        <begin position="133"/>
        <end position="151"/>
    </location>
</feature>
<feature type="compositionally biased region" description="Basic and acidic residues" evidence="1">
    <location>
        <begin position="122"/>
        <end position="132"/>
    </location>
</feature>
<gene>
    <name evidence="2" type="ORF">MKK02DRAFT_29871</name>
</gene>
<reference evidence="2" key="1">
    <citation type="journal article" date="2022" name="G3 (Bethesda)">
        <title>High quality genome of the basidiomycete yeast Dioszegia hungarica PDD-24b-2 isolated from cloud water.</title>
        <authorList>
            <person name="Jarrige D."/>
            <person name="Haridas S."/>
            <person name="Bleykasten-Grosshans C."/>
            <person name="Joly M."/>
            <person name="Nadalig T."/>
            <person name="Sancelme M."/>
            <person name="Vuilleumier S."/>
            <person name="Grigoriev I.V."/>
            <person name="Amato P."/>
            <person name="Bringel F."/>
        </authorList>
    </citation>
    <scope>NUCLEOTIDE SEQUENCE</scope>
    <source>
        <strain evidence="2">PDD-24b-2</strain>
    </source>
</reference>
<name>A0AA38HF25_9TREE</name>
<evidence type="ECO:0000313" key="3">
    <source>
        <dbReference type="Proteomes" id="UP001164286"/>
    </source>
</evidence>
<feature type="region of interest" description="Disordered" evidence="1">
    <location>
        <begin position="109"/>
        <end position="160"/>
    </location>
</feature>
<organism evidence="2 3">
    <name type="scientific">Dioszegia hungarica</name>
    <dbReference type="NCBI Taxonomy" id="4972"/>
    <lineage>
        <taxon>Eukaryota</taxon>
        <taxon>Fungi</taxon>
        <taxon>Dikarya</taxon>
        <taxon>Basidiomycota</taxon>
        <taxon>Agaricomycotina</taxon>
        <taxon>Tremellomycetes</taxon>
        <taxon>Tremellales</taxon>
        <taxon>Bulleribasidiaceae</taxon>
        <taxon>Dioszegia</taxon>
    </lineage>
</organism>
<comment type="caution">
    <text evidence="2">The sequence shown here is derived from an EMBL/GenBank/DDBJ whole genome shotgun (WGS) entry which is preliminary data.</text>
</comment>
<protein>
    <submittedName>
        <fullName evidence="2">Uncharacterized protein</fullName>
    </submittedName>
</protein>
<feature type="compositionally biased region" description="Polar residues" evidence="1">
    <location>
        <begin position="206"/>
        <end position="225"/>
    </location>
</feature>
<feature type="compositionally biased region" description="Low complexity" evidence="1">
    <location>
        <begin position="38"/>
        <end position="47"/>
    </location>
</feature>
<evidence type="ECO:0000256" key="1">
    <source>
        <dbReference type="SAM" id="MobiDB-lite"/>
    </source>
</evidence>
<dbReference type="Proteomes" id="UP001164286">
    <property type="component" value="Unassembled WGS sequence"/>
</dbReference>
<proteinExistence type="predicted"/>
<feature type="compositionally biased region" description="Polar residues" evidence="1">
    <location>
        <begin position="183"/>
        <end position="192"/>
    </location>
</feature>